<dbReference type="GO" id="GO:0006274">
    <property type="term" value="P:DNA replication termination"/>
    <property type="evidence" value="ECO:0007669"/>
    <property type="project" value="InterPro"/>
</dbReference>
<dbReference type="Gene3D" id="3.30.54.10">
    <property type="match status" value="1"/>
</dbReference>
<organism evidence="4 5">
    <name type="scientific">Salinimonas sediminis</name>
    <dbReference type="NCBI Taxonomy" id="2303538"/>
    <lineage>
        <taxon>Bacteria</taxon>
        <taxon>Pseudomonadati</taxon>
        <taxon>Pseudomonadota</taxon>
        <taxon>Gammaproteobacteria</taxon>
        <taxon>Alteromonadales</taxon>
        <taxon>Alteromonadaceae</taxon>
        <taxon>Alteromonas/Salinimonas group</taxon>
        <taxon>Salinimonas</taxon>
    </lineage>
</organism>
<dbReference type="GO" id="GO:0003677">
    <property type="term" value="F:DNA binding"/>
    <property type="evidence" value="ECO:0007669"/>
    <property type="project" value="UniProtKB-KW"/>
</dbReference>
<keyword evidence="1" id="KW-0963">Cytoplasm</keyword>
<sequence>MNLLRYYMMQIEQHTGALSELLREFAIPQHAVMYQLPRITKEEEQHIIDDDYDAIPVTRLTGEDAINYAIAAFKDMYVYDNNMSRRFVQKYPGFVPMACPWSKVEPVLTGLNQAKAQFKAQVQQFDGAEEKFFEVHERFHYLITTMAYRKVYGFTGNYKAFYFNWSRRPRVEADTKANWLEKLGRAKTAIPANHTKSSWYALIDQEIDTVTALDVEKLSIRRPIKLRPECSVRDTDGKMLGYSAGLPFLLTDFHQPPKVSILKDYSRTPPVTRSGRWQLILPRLHLYQKLE</sequence>
<protein>
    <recommendedName>
        <fullName evidence="6">DNA replication terminus site-binding protein</fullName>
    </recommendedName>
</protein>
<dbReference type="InterPro" id="IPR036381">
    <property type="entry name" value="Tus_dom1"/>
</dbReference>
<dbReference type="AlphaFoldDB" id="A0A346NM61"/>
<dbReference type="Gene3D" id="3.50.14.10">
    <property type="entry name" value="Replication terminator Tus, domain 1 superfamily/Replication terminator Tus"/>
    <property type="match status" value="1"/>
</dbReference>
<keyword evidence="2" id="KW-0235">DNA replication</keyword>
<dbReference type="EMBL" id="CP031769">
    <property type="protein sequence ID" value="AXR06618.1"/>
    <property type="molecule type" value="Genomic_DNA"/>
</dbReference>
<evidence type="ECO:0008006" key="6">
    <source>
        <dbReference type="Google" id="ProtNLM"/>
    </source>
</evidence>
<keyword evidence="5" id="KW-1185">Reference proteome</keyword>
<dbReference type="KEGG" id="salm:D0Y50_09690"/>
<dbReference type="InterPro" id="IPR036384">
    <property type="entry name" value="Tus_sf"/>
</dbReference>
<dbReference type="InterPro" id="IPR008865">
    <property type="entry name" value="DNA_replication_term_site-bd"/>
</dbReference>
<accession>A0A346NM61</accession>
<evidence type="ECO:0000313" key="5">
    <source>
        <dbReference type="Proteomes" id="UP000262073"/>
    </source>
</evidence>
<evidence type="ECO:0000256" key="3">
    <source>
        <dbReference type="ARBA" id="ARBA00023125"/>
    </source>
</evidence>
<dbReference type="RefSeq" id="WP_108568064.1">
    <property type="nucleotide sequence ID" value="NZ_CP031769.1"/>
</dbReference>
<gene>
    <name evidence="4" type="ORF">D0Y50_09690</name>
</gene>
<dbReference type="OrthoDB" id="6378881at2"/>
<dbReference type="Pfam" id="PF05472">
    <property type="entry name" value="Ter"/>
    <property type="match status" value="1"/>
</dbReference>
<dbReference type="Proteomes" id="UP000262073">
    <property type="component" value="Chromosome"/>
</dbReference>
<reference evidence="4 5" key="1">
    <citation type="submission" date="2018-08" db="EMBL/GenBank/DDBJ databases">
        <title>Salinimonas sediminis sp. nov., a piezophilic bacterium isolated from a deep-sea sediment sample from the New Britain Trench.</title>
        <authorList>
            <person name="Cao J."/>
        </authorList>
    </citation>
    <scope>NUCLEOTIDE SEQUENCE [LARGE SCALE GENOMIC DNA]</scope>
    <source>
        <strain evidence="4 5">N102</strain>
    </source>
</reference>
<evidence type="ECO:0000256" key="1">
    <source>
        <dbReference type="ARBA" id="ARBA00022490"/>
    </source>
</evidence>
<name>A0A346NM61_9ALTE</name>
<dbReference type="SUPFAM" id="SSF56596">
    <property type="entry name" value="Replication terminator protein (Tus)"/>
    <property type="match status" value="1"/>
</dbReference>
<evidence type="ECO:0000313" key="4">
    <source>
        <dbReference type="EMBL" id="AXR06618.1"/>
    </source>
</evidence>
<keyword evidence="3" id="KW-0238">DNA-binding</keyword>
<dbReference type="GO" id="GO:0005737">
    <property type="term" value="C:cytoplasm"/>
    <property type="evidence" value="ECO:0007669"/>
    <property type="project" value="InterPro"/>
</dbReference>
<proteinExistence type="predicted"/>
<evidence type="ECO:0000256" key="2">
    <source>
        <dbReference type="ARBA" id="ARBA00022705"/>
    </source>
</evidence>